<proteinExistence type="predicted"/>
<sequence>MRGRMAFKHHFSLLPWRGARGAEGRHFQGRITFPKFNHYTKSWSSSLTIRHGKYPEEDDPPQHQPKPRKCGRELVLHTTQWSTASCPAVHSKLSHQKNDLRRHQLRPMTKRCDEEDEARLKRPRNLPWPPKSVPSESG</sequence>
<gene>
    <name evidence="2" type="ORF">FSB_LOCUS30716</name>
</gene>
<organism evidence="2">
    <name type="scientific">Fagus sylvatica</name>
    <name type="common">Beechnut</name>
    <dbReference type="NCBI Taxonomy" id="28930"/>
    <lineage>
        <taxon>Eukaryota</taxon>
        <taxon>Viridiplantae</taxon>
        <taxon>Streptophyta</taxon>
        <taxon>Embryophyta</taxon>
        <taxon>Tracheophyta</taxon>
        <taxon>Spermatophyta</taxon>
        <taxon>Magnoliopsida</taxon>
        <taxon>eudicotyledons</taxon>
        <taxon>Gunneridae</taxon>
        <taxon>Pentapetalae</taxon>
        <taxon>rosids</taxon>
        <taxon>fabids</taxon>
        <taxon>Fagales</taxon>
        <taxon>Fagaceae</taxon>
        <taxon>Fagus</taxon>
    </lineage>
</organism>
<dbReference type="AlphaFoldDB" id="A0A2N9GU72"/>
<protein>
    <submittedName>
        <fullName evidence="2">Uncharacterized protein</fullName>
    </submittedName>
</protein>
<dbReference type="EMBL" id="OIVN01002342">
    <property type="protein sequence ID" value="SPD02834.1"/>
    <property type="molecule type" value="Genomic_DNA"/>
</dbReference>
<feature type="region of interest" description="Disordered" evidence="1">
    <location>
        <begin position="88"/>
        <end position="138"/>
    </location>
</feature>
<evidence type="ECO:0000313" key="2">
    <source>
        <dbReference type="EMBL" id="SPD02834.1"/>
    </source>
</evidence>
<name>A0A2N9GU72_FAGSY</name>
<feature type="region of interest" description="Disordered" evidence="1">
    <location>
        <begin position="50"/>
        <end position="71"/>
    </location>
</feature>
<reference evidence="2" key="1">
    <citation type="submission" date="2018-02" db="EMBL/GenBank/DDBJ databases">
        <authorList>
            <person name="Cohen D.B."/>
            <person name="Kent A.D."/>
        </authorList>
    </citation>
    <scope>NUCLEOTIDE SEQUENCE</scope>
</reference>
<accession>A0A2N9GU72</accession>
<evidence type="ECO:0000256" key="1">
    <source>
        <dbReference type="SAM" id="MobiDB-lite"/>
    </source>
</evidence>